<dbReference type="AlphaFoldDB" id="A0AAP4FDT1"/>
<keyword evidence="2" id="KW-0732">Signal</keyword>
<feature type="compositionally biased region" description="Polar residues" evidence="1">
    <location>
        <begin position="403"/>
        <end position="413"/>
    </location>
</feature>
<feature type="region of interest" description="Disordered" evidence="1">
    <location>
        <begin position="397"/>
        <end position="428"/>
    </location>
</feature>
<dbReference type="RefSeq" id="WP_285333357.1">
    <property type="nucleotide sequence ID" value="NZ_JASODW010000009.1"/>
</dbReference>
<evidence type="ECO:0000313" key="3">
    <source>
        <dbReference type="EMBL" id="MDK6275576.1"/>
    </source>
</evidence>
<reference evidence="3" key="1">
    <citation type="submission" date="2023-05" db="EMBL/GenBank/DDBJ databases">
        <title>Cataloging the Phylogenetic Diversity of Human Bladder Bacteria.</title>
        <authorList>
            <person name="Du J."/>
        </authorList>
    </citation>
    <scope>NUCLEOTIDE SEQUENCE</scope>
    <source>
        <strain evidence="3">UMB9978</strain>
    </source>
</reference>
<sequence>MSRKTTLRTTTAAAIGASALLLSGLSLAPANAATDIHEYPETPAFNANLPIVKTTHKSDHLKANVLNPRPVCNASEDRRTTVYKVTDSFLPVGTVSTTNNTKNPIPLTQNTSKSQSISLEVNGSKSQSMDVNLGGSQSQDKTTTNAGIAFSLAKAIGGSASYSLSWQVGQTIGPYDVPAGYTGDATYGFRAITMTGTQQFCLANGTWSTPTAWTAFAPIKNEVRVKLYNNAADSDQSGKPGAGERPVNKEIEAGLEPKLPINPKPAEPAKLDLEPKLTVSDAKAVGFAGSVALKIKNAGTERYYSESPSVTYRVDVKTEDGPKGVDRLITTTQYKGAHVRDLGFNTKTSTRSFLVTLSNPIKAGEQQHVATFSFGDGKTSEGRLKNSIEVTQIKGAKGDKSTWNDQGVSSKDITLNDGGKPAKSKGIF</sequence>
<organism evidence="3 4">
    <name type="scientific">Pseudoglutamicibacter cumminsii</name>
    <dbReference type="NCBI Taxonomy" id="156979"/>
    <lineage>
        <taxon>Bacteria</taxon>
        <taxon>Bacillati</taxon>
        <taxon>Actinomycetota</taxon>
        <taxon>Actinomycetes</taxon>
        <taxon>Micrococcales</taxon>
        <taxon>Micrococcaceae</taxon>
        <taxon>Pseudoglutamicibacter</taxon>
    </lineage>
</organism>
<feature type="chain" id="PRO_5042977125" description="CBM3 domain-containing protein" evidence="2">
    <location>
        <begin position="33"/>
        <end position="428"/>
    </location>
</feature>
<evidence type="ECO:0008006" key="5">
    <source>
        <dbReference type="Google" id="ProtNLM"/>
    </source>
</evidence>
<proteinExistence type="predicted"/>
<gene>
    <name evidence="3" type="ORF">QP116_07525</name>
</gene>
<evidence type="ECO:0000256" key="1">
    <source>
        <dbReference type="SAM" id="MobiDB-lite"/>
    </source>
</evidence>
<comment type="caution">
    <text evidence="3">The sequence shown here is derived from an EMBL/GenBank/DDBJ whole genome shotgun (WGS) entry which is preliminary data.</text>
</comment>
<accession>A0AAP4FDT1</accession>
<dbReference type="Proteomes" id="UP001240483">
    <property type="component" value="Unassembled WGS sequence"/>
</dbReference>
<evidence type="ECO:0000256" key="2">
    <source>
        <dbReference type="SAM" id="SignalP"/>
    </source>
</evidence>
<dbReference type="EMBL" id="JASODW010000009">
    <property type="protein sequence ID" value="MDK6275576.1"/>
    <property type="molecule type" value="Genomic_DNA"/>
</dbReference>
<protein>
    <recommendedName>
        <fullName evidence="5">CBM3 domain-containing protein</fullName>
    </recommendedName>
</protein>
<name>A0AAP4FDT1_9MICC</name>
<feature type="signal peptide" evidence="2">
    <location>
        <begin position="1"/>
        <end position="32"/>
    </location>
</feature>
<evidence type="ECO:0000313" key="4">
    <source>
        <dbReference type="Proteomes" id="UP001240483"/>
    </source>
</evidence>